<protein>
    <submittedName>
        <fullName evidence="3">Integrase</fullName>
    </submittedName>
</protein>
<dbReference type="PANTHER" id="PTHR35004:SF7">
    <property type="entry name" value="INTEGRASE PROTEIN"/>
    <property type="match status" value="1"/>
</dbReference>
<feature type="region of interest" description="Disordered" evidence="1">
    <location>
        <begin position="1"/>
        <end position="26"/>
    </location>
</feature>
<dbReference type="PANTHER" id="PTHR35004">
    <property type="entry name" value="TRANSPOSASE RV3428C-RELATED"/>
    <property type="match status" value="1"/>
</dbReference>
<proteinExistence type="predicted"/>
<dbReference type="PROSITE" id="PS50994">
    <property type="entry name" value="INTEGRASE"/>
    <property type="match status" value="1"/>
</dbReference>
<dbReference type="Proteomes" id="UP000285190">
    <property type="component" value="Unassembled WGS sequence"/>
</dbReference>
<organism evidence="3 4">
    <name type="scientific">Noviherbaspirillum cavernae</name>
    <dbReference type="NCBI Taxonomy" id="2320862"/>
    <lineage>
        <taxon>Bacteria</taxon>
        <taxon>Pseudomonadati</taxon>
        <taxon>Pseudomonadota</taxon>
        <taxon>Betaproteobacteria</taxon>
        <taxon>Burkholderiales</taxon>
        <taxon>Oxalobacteraceae</taxon>
        <taxon>Noviherbaspirillum</taxon>
    </lineage>
</organism>
<dbReference type="GO" id="GO:0003676">
    <property type="term" value="F:nucleic acid binding"/>
    <property type="evidence" value="ECO:0007669"/>
    <property type="project" value="InterPro"/>
</dbReference>
<dbReference type="AlphaFoldDB" id="A0A418WW86"/>
<evidence type="ECO:0000313" key="3">
    <source>
        <dbReference type="EMBL" id="RJF96917.1"/>
    </source>
</evidence>
<sequence length="611" mass="68056">MPTSRARTKGIESGATSARRNKTKSMRSALAVQDTLRALGAALKVAKHGERAALVDRAAADLSLSRASIFRKLRELGFDFARKQRADKGESGLMPAEAKTISAYLMAGTRANGKRIISIEQALADLRENGKIAAERIDSVTGDVSPLSPTTVTRKLREWGLHPDQLSRPAPHVELASLHPNHVWQIDASVCVLFYLPKRGLQVMSDKEFYKNKPQNFERIKNDRVIRYTCTDHTTGTIQVRYYTGAETGANLADFFIHCIQSKGNQQEPIHGVPFILMDDAGSANTSHLFNNLLDRLSVRHLTHAPGNPRAVGSVERAQNLVECHFESRLSIGQPVQTLDELNELAGIWARWFNGARQHSRHGHTRYGLWQTIRPEQLRIAPPREICQLLLSTRPQTRNVDDSLRISYALKGHPSRQYPVAHVPNVLVGEKLIVCINPYRMPAIHVIRKGEDGKEVLYECQPLEVNEYGYTEAAVVIGESYKALADTPADTARKDALKEAYGVTSQEEAEAKKRAKQRPFSNVDAVGYLRDSTIAAYAARKGTDMEVSSPRVEEKPWTVTKAAMEMVRRGLPMDAHRTALISEWYPAGVPESELDAIQERLSAPPHLRAVK</sequence>
<dbReference type="InterPro" id="IPR012337">
    <property type="entry name" value="RNaseH-like_sf"/>
</dbReference>
<comment type="caution">
    <text evidence="3">The sequence shown here is derived from an EMBL/GenBank/DDBJ whole genome shotgun (WGS) entry which is preliminary data.</text>
</comment>
<evidence type="ECO:0000313" key="4">
    <source>
        <dbReference type="Proteomes" id="UP000285190"/>
    </source>
</evidence>
<gene>
    <name evidence="3" type="ORF">D3870_21355</name>
</gene>
<accession>A0A418WW86</accession>
<dbReference type="GO" id="GO:0015074">
    <property type="term" value="P:DNA integration"/>
    <property type="evidence" value="ECO:0007669"/>
    <property type="project" value="InterPro"/>
</dbReference>
<dbReference type="InterPro" id="IPR036397">
    <property type="entry name" value="RNaseH_sf"/>
</dbReference>
<evidence type="ECO:0000256" key="1">
    <source>
        <dbReference type="SAM" id="MobiDB-lite"/>
    </source>
</evidence>
<name>A0A418WW86_9BURK</name>
<reference evidence="3 4" key="1">
    <citation type="submission" date="2018-09" db="EMBL/GenBank/DDBJ databases">
        <authorList>
            <person name="Zhu H."/>
        </authorList>
    </citation>
    <scope>NUCLEOTIDE SEQUENCE [LARGE SCALE GENOMIC DNA]</scope>
    <source>
        <strain evidence="3 4">K2R10-39</strain>
    </source>
</reference>
<keyword evidence="4" id="KW-1185">Reference proteome</keyword>
<dbReference type="Gene3D" id="3.30.420.10">
    <property type="entry name" value="Ribonuclease H-like superfamily/Ribonuclease H"/>
    <property type="match status" value="1"/>
</dbReference>
<dbReference type="InterPro" id="IPR001584">
    <property type="entry name" value="Integrase_cat-core"/>
</dbReference>
<dbReference type="SUPFAM" id="SSF53098">
    <property type="entry name" value="Ribonuclease H-like"/>
    <property type="match status" value="1"/>
</dbReference>
<evidence type="ECO:0000259" key="2">
    <source>
        <dbReference type="PROSITE" id="PS50994"/>
    </source>
</evidence>
<dbReference type="EMBL" id="QYUN01000003">
    <property type="protein sequence ID" value="RJF96917.1"/>
    <property type="molecule type" value="Genomic_DNA"/>
</dbReference>
<feature type="domain" description="Integrase catalytic" evidence="2">
    <location>
        <begin position="176"/>
        <end position="374"/>
    </location>
</feature>